<name>A0ABX1C4P7_9ACTN</name>
<dbReference type="Proteomes" id="UP000695264">
    <property type="component" value="Unassembled WGS sequence"/>
</dbReference>
<dbReference type="Pfam" id="PF14012">
    <property type="entry name" value="DUF4229"/>
    <property type="match status" value="1"/>
</dbReference>
<comment type="caution">
    <text evidence="3">The sequence shown here is derived from an EMBL/GenBank/DDBJ whole genome shotgun (WGS) entry which is preliminary data.</text>
</comment>
<keyword evidence="4" id="KW-1185">Reference proteome</keyword>
<organism evidence="3 4">
    <name type="scientific">Streptomyces zingiberis</name>
    <dbReference type="NCBI Taxonomy" id="2053010"/>
    <lineage>
        <taxon>Bacteria</taxon>
        <taxon>Bacillati</taxon>
        <taxon>Actinomycetota</taxon>
        <taxon>Actinomycetes</taxon>
        <taxon>Kitasatosporales</taxon>
        <taxon>Streptomycetaceae</taxon>
        <taxon>Streptomyces</taxon>
    </lineage>
</organism>
<dbReference type="InterPro" id="IPR025323">
    <property type="entry name" value="DUF4229"/>
</dbReference>
<feature type="compositionally biased region" description="Basic and acidic residues" evidence="1">
    <location>
        <begin position="80"/>
        <end position="93"/>
    </location>
</feature>
<evidence type="ECO:0000256" key="2">
    <source>
        <dbReference type="SAM" id="Phobius"/>
    </source>
</evidence>
<sequence length="104" mass="11463">MSSSPTHAAIRYTAYRFGLFLACFLLAWGLSFLGWVPAGLGDSHFLWVVILGLVLSAPLSWVLLRKQREAMSEQVAGGVDRARQRLADNRGREDEADDTARAQG</sequence>
<evidence type="ECO:0000313" key="4">
    <source>
        <dbReference type="Proteomes" id="UP000695264"/>
    </source>
</evidence>
<proteinExistence type="predicted"/>
<keyword evidence="2" id="KW-1133">Transmembrane helix</keyword>
<feature type="transmembrane region" description="Helical" evidence="2">
    <location>
        <begin position="45"/>
        <end position="64"/>
    </location>
</feature>
<keyword evidence="2" id="KW-0472">Membrane</keyword>
<dbReference type="RefSeq" id="WP_168104384.1">
    <property type="nucleotide sequence ID" value="NZ_JAATEN010000030.1"/>
</dbReference>
<keyword evidence="2" id="KW-0812">Transmembrane</keyword>
<gene>
    <name evidence="3" type="ORF">HCK00_25400</name>
</gene>
<evidence type="ECO:0000313" key="3">
    <source>
        <dbReference type="EMBL" id="NJQ03761.1"/>
    </source>
</evidence>
<accession>A0ABX1C4P7</accession>
<dbReference type="EMBL" id="JAATEN010000030">
    <property type="protein sequence ID" value="NJQ03761.1"/>
    <property type="molecule type" value="Genomic_DNA"/>
</dbReference>
<feature type="region of interest" description="Disordered" evidence="1">
    <location>
        <begin position="74"/>
        <end position="104"/>
    </location>
</feature>
<evidence type="ECO:0000256" key="1">
    <source>
        <dbReference type="SAM" id="MobiDB-lite"/>
    </source>
</evidence>
<feature type="transmembrane region" description="Helical" evidence="2">
    <location>
        <begin position="12"/>
        <end position="33"/>
    </location>
</feature>
<reference evidence="3 4" key="1">
    <citation type="submission" date="2020-03" db="EMBL/GenBank/DDBJ databases">
        <title>WGS of actinomycetes isolated from Thailand.</title>
        <authorList>
            <person name="Thawai C."/>
        </authorList>
    </citation>
    <scope>NUCLEOTIDE SEQUENCE [LARGE SCALE GENOMIC DNA]</scope>
    <source>
        <strain evidence="3 4">PLAI 1-29</strain>
    </source>
</reference>
<protein>
    <submittedName>
        <fullName evidence="3">DUF4229 domain-containing protein</fullName>
    </submittedName>
</protein>